<gene>
    <name evidence="1" type="ORF">LA374_19030</name>
</gene>
<dbReference type="EMBL" id="JAIRBT010000039">
    <property type="protein sequence ID" value="MBZ6068280.1"/>
    <property type="molecule type" value="Genomic_DNA"/>
</dbReference>
<protein>
    <submittedName>
        <fullName evidence="1">Uncharacterized protein</fullName>
    </submittedName>
</protein>
<dbReference type="Proteomes" id="UP000774958">
    <property type="component" value="Unassembled WGS sequence"/>
</dbReference>
<accession>A0ABS7VGM1</accession>
<organism evidence="1 2">
    <name type="scientific">Aeromonas schubertii</name>
    <dbReference type="NCBI Taxonomy" id="652"/>
    <lineage>
        <taxon>Bacteria</taxon>
        <taxon>Pseudomonadati</taxon>
        <taxon>Pseudomonadota</taxon>
        <taxon>Gammaproteobacteria</taxon>
        <taxon>Aeromonadales</taxon>
        <taxon>Aeromonadaceae</taxon>
        <taxon>Aeromonas</taxon>
    </lineage>
</organism>
<evidence type="ECO:0000313" key="2">
    <source>
        <dbReference type="Proteomes" id="UP000774958"/>
    </source>
</evidence>
<reference evidence="1 2" key="1">
    <citation type="submission" date="2021-09" db="EMBL/GenBank/DDBJ databases">
        <title>Aeromonas schubertii isolated from Asian sea bass.</title>
        <authorList>
            <person name="Pinpimai K."/>
        </authorList>
    </citation>
    <scope>NUCLEOTIDE SEQUENCE [LARGE SCALE GENOMIC DNA]</scope>
    <source>
        <strain evidence="1 2">CHULA2021a</strain>
    </source>
</reference>
<name>A0ABS7VGM1_9GAMM</name>
<comment type="caution">
    <text evidence="1">The sequence shown here is derived from an EMBL/GenBank/DDBJ whole genome shotgun (WGS) entry which is preliminary data.</text>
</comment>
<sequence>MTGWFFQAQKRGDKCLQQAFIAPLLETSVSLTLSASAGLTHIWAKEGTDVAIRAKKTVKTAVTINSFISALLDVVDYEAIIPFRDISSIENMKKCSYIYSCLVLTLFSPSFFCESFGRGRCGFFVPFVLVSDCFYGSLSSC</sequence>
<evidence type="ECO:0000313" key="1">
    <source>
        <dbReference type="EMBL" id="MBZ6068280.1"/>
    </source>
</evidence>
<proteinExistence type="predicted"/>
<keyword evidence="2" id="KW-1185">Reference proteome</keyword>
<dbReference type="RefSeq" id="WP_224163681.1">
    <property type="nucleotide sequence ID" value="NZ_JAIRBT010000039.1"/>
</dbReference>